<keyword evidence="2" id="KW-1185">Reference proteome</keyword>
<protein>
    <submittedName>
        <fullName evidence="1">Uncharacterized protein</fullName>
    </submittedName>
</protein>
<dbReference type="EMBL" id="JANBVN010000085">
    <property type="protein sequence ID" value="KAJ9148776.1"/>
    <property type="molecule type" value="Genomic_DNA"/>
</dbReference>
<reference evidence="1" key="1">
    <citation type="submission" date="2022-07" db="EMBL/GenBank/DDBJ databases">
        <title>Fungi with potential for degradation of polypropylene.</title>
        <authorList>
            <person name="Gostincar C."/>
        </authorList>
    </citation>
    <scope>NUCLEOTIDE SEQUENCE</scope>
    <source>
        <strain evidence="1">EXF-13287</strain>
    </source>
</reference>
<evidence type="ECO:0000313" key="2">
    <source>
        <dbReference type="Proteomes" id="UP001174691"/>
    </source>
</evidence>
<proteinExistence type="predicted"/>
<evidence type="ECO:0000313" key="1">
    <source>
        <dbReference type="EMBL" id="KAJ9148776.1"/>
    </source>
</evidence>
<gene>
    <name evidence="1" type="ORF">NKR19_g5871</name>
</gene>
<dbReference type="AlphaFoldDB" id="A0AA38RIA2"/>
<sequence>MRGLGLCEEEFGTFAKQTFLLREPRAHVVSEDYRWRAERMLRLVCPPKESAHWRIPPLLEDNGGETE</sequence>
<name>A0AA38RIA2_9PEZI</name>
<organism evidence="1 2">
    <name type="scientific">Coniochaeta hoffmannii</name>
    <dbReference type="NCBI Taxonomy" id="91930"/>
    <lineage>
        <taxon>Eukaryota</taxon>
        <taxon>Fungi</taxon>
        <taxon>Dikarya</taxon>
        <taxon>Ascomycota</taxon>
        <taxon>Pezizomycotina</taxon>
        <taxon>Sordariomycetes</taxon>
        <taxon>Sordariomycetidae</taxon>
        <taxon>Coniochaetales</taxon>
        <taxon>Coniochaetaceae</taxon>
        <taxon>Coniochaeta</taxon>
    </lineage>
</organism>
<accession>A0AA38RIA2</accession>
<dbReference type="Proteomes" id="UP001174691">
    <property type="component" value="Unassembled WGS sequence"/>
</dbReference>
<comment type="caution">
    <text evidence="1">The sequence shown here is derived from an EMBL/GenBank/DDBJ whole genome shotgun (WGS) entry which is preliminary data.</text>
</comment>